<evidence type="ECO:0000256" key="3">
    <source>
        <dbReference type="ARBA" id="ARBA00022679"/>
    </source>
</evidence>
<dbReference type="PANTHER" id="PTHR11986:SF79">
    <property type="entry name" value="ACETYLORNITHINE AMINOTRANSFERASE, MITOCHONDRIAL"/>
    <property type="match status" value="1"/>
</dbReference>
<dbReference type="InterPro" id="IPR005814">
    <property type="entry name" value="Aminotrans_3"/>
</dbReference>
<dbReference type="InterPro" id="IPR015422">
    <property type="entry name" value="PyrdxlP-dep_Trfase_small"/>
</dbReference>
<keyword evidence="7" id="KW-1185">Reference proteome</keyword>
<proteinExistence type="inferred from homology"/>
<dbReference type="PROSITE" id="PS00600">
    <property type="entry name" value="AA_TRANSFER_CLASS_3"/>
    <property type="match status" value="1"/>
</dbReference>
<evidence type="ECO:0000313" key="6">
    <source>
        <dbReference type="EMBL" id="MBK3495323.1"/>
    </source>
</evidence>
<dbReference type="Gene3D" id="3.40.640.10">
    <property type="entry name" value="Type I PLP-dependent aspartate aminotransferase-like (Major domain)"/>
    <property type="match status" value="1"/>
</dbReference>
<name>A0ABS1H7C2_9BACL</name>
<comment type="similarity">
    <text evidence="5">Belongs to the class-III pyridoxal-phosphate-dependent aminotransferase family.</text>
</comment>
<dbReference type="Gene3D" id="3.90.1150.10">
    <property type="entry name" value="Aspartate Aminotransferase, domain 1"/>
    <property type="match status" value="1"/>
</dbReference>
<evidence type="ECO:0000256" key="5">
    <source>
        <dbReference type="RuleBase" id="RU003560"/>
    </source>
</evidence>
<dbReference type="CDD" id="cd00610">
    <property type="entry name" value="OAT_like"/>
    <property type="match status" value="1"/>
</dbReference>
<dbReference type="GO" id="GO:0008483">
    <property type="term" value="F:transaminase activity"/>
    <property type="evidence" value="ECO:0007669"/>
    <property type="project" value="UniProtKB-KW"/>
</dbReference>
<evidence type="ECO:0000256" key="4">
    <source>
        <dbReference type="ARBA" id="ARBA00022898"/>
    </source>
</evidence>
<evidence type="ECO:0000256" key="1">
    <source>
        <dbReference type="ARBA" id="ARBA00001933"/>
    </source>
</evidence>
<dbReference type="InterPro" id="IPR050103">
    <property type="entry name" value="Class-III_PLP-dep_AT"/>
</dbReference>
<dbReference type="PIRSF" id="PIRSF000521">
    <property type="entry name" value="Transaminase_4ab_Lys_Orn"/>
    <property type="match status" value="1"/>
</dbReference>
<evidence type="ECO:0000313" key="7">
    <source>
        <dbReference type="Proteomes" id="UP000618943"/>
    </source>
</evidence>
<dbReference type="InterPro" id="IPR015421">
    <property type="entry name" value="PyrdxlP-dep_Trfase_major"/>
</dbReference>
<dbReference type="InterPro" id="IPR049704">
    <property type="entry name" value="Aminotrans_3_PPA_site"/>
</dbReference>
<gene>
    <name evidence="6" type="ORF">JFL43_10775</name>
</gene>
<keyword evidence="3" id="KW-0808">Transferase</keyword>
<dbReference type="PANTHER" id="PTHR11986">
    <property type="entry name" value="AMINOTRANSFERASE CLASS III"/>
    <property type="match status" value="1"/>
</dbReference>
<dbReference type="RefSeq" id="WP_200749067.1">
    <property type="nucleotide sequence ID" value="NZ_JAEOAH010000013.1"/>
</dbReference>
<dbReference type="Proteomes" id="UP000618943">
    <property type="component" value="Unassembled WGS sequence"/>
</dbReference>
<organism evidence="6 7">
    <name type="scientific">Viridibacillus soli</name>
    <dbReference type="NCBI Taxonomy" id="2798301"/>
    <lineage>
        <taxon>Bacteria</taxon>
        <taxon>Bacillati</taxon>
        <taxon>Bacillota</taxon>
        <taxon>Bacilli</taxon>
        <taxon>Bacillales</taxon>
        <taxon>Caryophanaceae</taxon>
        <taxon>Viridibacillus</taxon>
    </lineage>
</organism>
<protein>
    <submittedName>
        <fullName evidence="6">Aspartate aminotransferase family protein</fullName>
    </submittedName>
</protein>
<comment type="cofactor">
    <cofactor evidence="1">
        <name>pyridoxal 5'-phosphate</name>
        <dbReference type="ChEBI" id="CHEBI:597326"/>
    </cofactor>
</comment>
<sequence length="415" mass="45992">MGEIEREVVINMYRDHVSSGFAKLSELMQVPLQVKSNGPYVYDETGERYLDCGGYGVFLLGHSHPRIIERIKQQLDKDSLTNKLLINPEIGKAAKALVEITPESLDYVLFLNSGTEAVEAGLKIARLNNRSTIISTKQGFHGKTLGALSATGRKEFQEPFKPLLPNVYHVTYGSLEDLEATLKNHQANAVVILEPIQAEGGVNIPPQGYLLGVRELCDKYEALLIIDEIQTGLGRLGDWWGINQEGVIPDMLLTGKILSGGIMPVSAVLANKKTFEQLNKNPLLHTSTYSGNALAMVAVQETISVIQEEGLILKAKIIGERFQKIFEEVLEENKVVLTDIRGRGLLWGFEFKDSGLSGRFMMGLLKKKIIVSNSLNSNKVVRITPPAILEDEQIVYIENSIKEVVNQIANTRVRI</sequence>
<evidence type="ECO:0000256" key="2">
    <source>
        <dbReference type="ARBA" id="ARBA00022576"/>
    </source>
</evidence>
<dbReference type="SUPFAM" id="SSF53383">
    <property type="entry name" value="PLP-dependent transferases"/>
    <property type="match status" value="1"/>
</dbReference>
<comment type="caution">
    <text evidence="6">The sequence shown here is derived from an EMBL/GenBank/DDBJ whole genome shotgun (WGS) entry which is preliminary data.</text>
</comment>
<keyword evidence="4 5" id="KW-0663">Pyridoxal phosphate</keyword>
<dbReference type="InterPro" id="IPR015424">
    <property type="entry name" value="PyrdxlP-dep_Trfase"/>
</dbReference>
<dbReference type="Pfam" id="PF00202">
    <property type="entry name" value="Aminotran_3"/>
    <property type="match status" value="1"/>
</dbReference>
<reference evidence="6 7" key="1">
    <citation type="submission" date="2020-12" db="EMBL/GenBank/DDBJ databases">
        <title>YIM B01967 draft genome.</title>
        <authorList>
            <person name="Yan X."/>
        </authorList>
    </citation>
    <scope>NUCLEOTIDE SEQUENCE [LARGE SCALE GENOMIC DNA]</scope>
    <source>
        <strain evidence="6 7">YIM B01967</strain>
    </source>
</reference>
<keyword evidence="2 6" id="KW-0032">Aminotransferase</keyword>
<accession>A0ABS1H7C2</accession>
<dbReference type="EMBL" id="JAEOAH010000013">
    <property type="protein sequence ID" value="MBK3495323.1"/>
    <property type="molecule type" value="Genomic_DNA"/>
</dbReference>